<sequence length="150" mass="16633">MDAVASQINALDIQEERKELIITAISQGDKISADRVFRIWRICDGLSIPGLEQRIHAHEFLKLGISEKQLAELTEVATTVGYQDDKPRKSLSRPIFALSFYGKLLAVAITVASNGFVVGMNRSSLDKFCKRTGVNVEELADLASWPDVKK</sequence>
<keyword evidence="3" id="KW-1185">Reference proteome</keyword>
<accession>A0A2B7XUH6</accession>
<comment type="caution">
    <text evidence="2">The sequence shown here is derived from an EMBL/GenBank/DDBJ whole genome shotgun (WGS) entry which is preliminary data.</text>
</comment>
<evidence type="ECO:0000256" key="1">
    <source>
        <dbReference type="SAM" id="Phobius"/>
    </source>
</evidence>
<gene>
    <name evidence="2" type="ORF">AJ80_06575</name>
</gene>
<keyword evidence="1" id="KW-0472">Membrane</keyword>
<dbReference type="OrthoDB" id="4847299at2759"/>
<keyword evidence="1" id="KW-1133">Transmembrane helix</keyword>
<feature type="transmembrane region" description="Helical" evidence="1">
    <location>
        <begin position="95"/>
        <end position="117"/>
    </location>
</feature>
<proteinExistence type="predicted"/>
<protein>
    <submittedName>
        <fullName evidence="2">Uncharacterized protein</fullName>
    </submittedName>
</protein>
<reference evidence="2 3" key="1">
    <citation type="submission" date="2017-10" db="EMBL/GenBank/DDBJ databases">
        <title>Comparative genomics in systemic dimorphic fungi from Ajellomycetaceae.</title>
        <authorList>
            <person name="Munoz J.F."/>
            <person name="Mcewen J.G."/>
            <person name="Clay O.K."/>
            <person name="Cuomo C.A."/>
        </authorList>
    </citation>
    <scope>NUCLEOTIDE SEQUENCE [LARGE SCALE GENOMIC DNA]</scope>
    <source>
        <strain evidence="2 3">UAMH7299</strain>
    </source>
</reference>
<dbReference type="AlphaFoldDB" id="A0A2B7XUH6"/>
<evidence type="ECO:0000313" key="2">
    <source>
        <dbReference type="EMBL" id="PGH12866.1"/>
    </source>
</evidence>
<dbReference type="EMBL" id="PDNA01000112">
    <property type="protein sequence ID" value="PGH12866.1"/>
    <property type="molecule type" value="Genomic_DNA"/>
</dbReference>
<evidence type="ECO:0000313" key="3">
    <source>
        <dbReference type="Proteomes" id="UP000224634"/>
    </source>
</evidence>
<keyword evidence="1" id="KW-0812">Transmembrane</keyword>
<organism evidence="2 3">
    <name type="scientific">Polytolypa hystricis (strain UAMH7299)</name>
    <dbReference type="NCBI Taxonomy" id="1447883"/>
    <lineage>
        <taxon>Eukaryota</taxon>
        <taxon>Fungi</taxon>
        <taxon>Dikarya</taxon>
        <taxon>Ascomycota</taxon>
        <taxon>Pezizomycotina</taxon>
        <taxon>Eurotiomycetes</taxon>
        <taxon>Eurotiomycetidae</taxon>
        <taxon>Onygenales</taxon>
        <taxon>Onygenales incertae sedis</taxon>
        <taxon>Polytolypa</taxon>
    </lineage>
</organism>
<dbReference type="Proteomes" id="UP000224634">
    <property type="component" value="Unassembled WGS sequence"/>
</dbReference>
<name>A0A2B7XUH6_POLH7</name>